<dbReference type="KEGG" id="tva:5468843"/>
<dbReference type="VEuPathDB" id="TrichDB:TVAG_185890"/>
<comment type="function">
    <text evidence="9">Stimulates transcription from the HSP70 promoter.</text>
</comment>
<evidence type="ECO:0000256" key="9">
    <source>
        <dbReference type="ARBA" id="ARBA00058879"/>
    </source>
</evidence>
<dbReference type="FunFam" id="1.25.10.10:FF:000805">
    <property type="entry name" value="Similar to transcription factor CBF/MAK21"/>
    <property type="match status" value="1"/>
</dbReference>
<keyword evidence="4" id="KW-0805">Transcription regulation</keyword>
<name>A2D8N2_TRIV3</name>
<gene>
    <name evidence="13" type="ORF">TVAG_185890</name>
</gene>
<dbReference type="Proteomes" id="UP000001542">
    <property type="component" value="Unassembled WGS sequence"/>
</dbReference>
<keyword evidence="14" id="KW-1185">Reference proteome</keyword>
<evidence type="ECO:0000256" key="11">
    <source>
        <dbReference type="SAM" id="MobiDB-lite"/>
    </source>
</evidence>
<dbReference type="STRING" id="5722.A2D8N2"/>
<dbReference type="InterPro" id="IPR005612">
    <property type="entry name" value="CCAAT-binding_factor"/>
</dbReference>
<comment type="subcellular location">
    <subcellularLocation>
        <location evidence="1">Nucleus</location>
    </subcellularLocation>
</comment>
<dbReference type="InterPro" id="IPR016024">
    <property type="entry name" value="ARM-type_fold"/>
</dbReference>
<evidence type="ECO:0000256" key="5">
    <source>
        <dbReference type="ARBA" id="ARBA00023159"/>
    </source>
</evidence>
<feature type="domain" description="CCAAT-binding factor" evidence="12">
    <location>
        <begin position="325"/>
        <end position="470"/>
    </location>
</feature>
<evidence type="ECO:0000259" key="12">
    <source>
        <dbReference type="Pfam" id="PF03914"/>
    </source>
</evidence>
<keyword evidence="5" id="KW-0010">Activator</keyword>
<dbReference type="OrthoDB" id="28947at2759"/>
<dbReference type="GO" id="GO:0005634">
    <property type="term" value="C:nucleus"/>
    <property type="evidence" value="ECO:0000318"/>
    <property type="project" value="GO_Central"/>
</dbReference>
<keyword evidence="6" id="KW-0804">Transcription</keyword>
<dbReference type="InParanoid" id="A2D8N2"/>
<evidence type="ECO:0000256" key="3">
    <source>
        <dbReference type="ARBA" id="ARBA00022553"/>
    </source>
</evidence>
<dbReference type="SUPFAM" id="SSF48371">
    <property type="entry name" value="ARM repeat"/>
    <property type="match status" value="1"/>
</dbReference>
<reference evidence="13" key="1">
    <citation type="submission" date="2006-10" db="EMBL/GenBank/DDBJ databases">
        <authorList>
            <person name="Amadeo P."/>
            <person name="Zhao Q."/>
            <person name="Wortman J."/>
            <person name="Fraser-Liggett C."/>
            <person name="Carlton J."/>
        </authorList>
    </citation>
    <scope>NUCLEOTIDE SEQUENCE</scope>
    <source>
        <strain evidence="13">G3</strain>
    </source>
</reference>
<dbReference type="eggNOG" id="KOG2038">
    <property type="taxonomic scope" value="Eukaryota"/>
</dbReference>
<evidence type="ECO:0000256" key="10">
    <source>
        <dbReference type="ARBA" id="ARBA00073389"/>
    </source>
</evidence>
<dbReference type="InterPro" id="IPR011989">
    <property type="entry name" value="ARM-like"/>
</dbReference>
<feature type="region of interest" description="Disordered" evidence="11">
    <location>
        <begin position="524"/>
        <end position="544"/>
    </location>
</feature>
<evidence type="ECO:0000256" key="8">
    <source>
        <dbReference type="ARBA" id="ARBA00031941"/>
    </source>
</evidence>
<protein>
    <recommendedName>
        <fullName evidence="10">CCAAT/enhancer-binding protein zeta</fullName>
    </recommendedName>
    <alternativeName>
        <fullName evidence="8">CCAAT-box-binding transcription factor</fullName>
    </alternativeName>
</protein>
<dbReference type="RefSeq" id="XP_001584267.1">
    <property type="nucleotide sequence ID" value="XM_001584217.1"/>
</dbReference>
<sequence>MEFKRGVPWYQLMYMKTDKIEKVPPHEVNRSFERAEKNYQNWIEKQSFDEITENILEKGTLKDKFASYKVLAQDEPLKMLEYLKTINELLAGKPRLQVDAMNCGVSIYTKFLLPKRNLRKFAVEPLKDAPENHLLLFYFEDRLKFYFDEFTKRLERAARAKQEFLRDNAIRQLGELLRLTKENSAVHLNILIDKFGDPLSAVSNIAKGTIQTVLRQHPYMCDQVVKVLQSRMNKFTEPAQKRALKFIGQINIKNGSDDTAKEVLKTARKQLMAILDKKDESNNKVITALMKSVQNCVGKCEPKEVEEIIDPLYRYIQHSSIVTTLPALRLLYVIHRAHGEIPIKFYEFFYKFFNSADLGSSNKHPQILNFLLEVLKAENDNSITCTFLHRLLHIGLHMNDMFAVSVLYFCAALFKEKPQLRSMIKKVNPDLEKKYDFRSDSPKSEGSTVTFPWILNMYMNYFHPSVVELATAIATGNEVKYDGDPFDDFAVTTQLKHIAGITEISEDDQKLVTNCFVGFDAIPDFDDEEGANDDDDAAADEAEN</sequence>
<dbReference type="InterPro" id="IPR040155">
    <property type="entry name" value="CEBPZ/Mak21-like"/>
</dbReference>
<evidence type="ECO:0000256" key="1">
    <source>
        <dbReference type="ARBA" id="ARBA00004123"/>
    </source>
</evidence>
<evidence type="ECO:0000256" key="6">
    <source>
        <dbReference type="ARBA" id="ARBA00023163"/>
    </source>
</evidence>
<keyword evidence="3" id="KW-0597">Phosphoprotein</keyword>
<dbReference type="AlphaFoldDB" id="A2D8N2"/>
<dbReference type="Gene3D" id="1.25.10.10">
    <property type="entry name" value="Leucine-rich Repeat Variant"/>
    <property type="match status" value="1"/>
</dbReference>
<dbReference type="VEuPathDB" id="TrichDB:TVAGG3_0392290"/>
<evidence type="ECO:0000313" key="14">
    <source>
        <dbReference type="Proteomes" id="UP000001542"/>
    </source>
</evidence>
<dbReference type="Pfam" id="PF03914">
    <property type="entry name" value="CBF"/>
    <property type="match status" value="1"/>
</dbReference>
<keyword evidence="7" id="KW-0539">Nucleus</keyword>
<accession>A2D8N2</accession>
<dbReference type="EMBL" id="DS113179">
    <property type="protein sequence ID" value="EAY23281.1"/>
    <property type="molecule type" value="Genomic_DNA"/>
</dbReference>
<evidence type="ECO:0000256" key="4">
    <source>
        <dbReference type="ARBA" id="ARBA00023015"/>
    </source>
</evidence>
<proteinExistence type="inferred from homology"/>
<evidence type="ECO:0000256" key="7">
    <source>
        <dbReference type="ARBA" id="ARBA00023242"/>
    </source>
</evidence>
<dbReference type="FunCoup" id="A2D8N2">
    <property type="interactions" value="577"/>
</dbReference>
<dbReference type="PANTHER" id="PTHR12048:SF0">
    <property type="entry name" value="CCAAT_ENHANCER-BINDING PROTEIN ZETA"/>
    <property type="match status" value="1"/>
</dbReference>
<comment type="similarity">
    <text evidence="2">Belongs to the CBF/MAK21 family.</text>
</comment>
<organism evidence="13 14">
    <name type="scientific">Trichomonas vaginalis (strain ATCC PRA-98 / G3)</name>
    <dbReference type="NCBI Taxonomy" id="412133"/>
    <lineage>
        <taxon>Eukaryota</taxon>
        <taxon>Metamonada</taxon>
        <taxon>Parabasalia</taxon>
        <taxon>Trichomonadida</taxon>
        <taxon>Trichomonadidae</taxon>
        <taxon>Trichomonas</taxon>
    </lineage>
</organism>
<evidence type="ECO:0000313" key="13">
    <source>
        <dbReference type="EMBL" id="EAY23281.1"/>
    </source>
</evidence>
<reference evidence="13" key="2">
    <citation type="journal article" date="2007" name="Science">
        <title>Draft genome sequence of the sexually transmitted pathogen Trichomonas vaginalis.</title>
        <authorList>
            <person name="Carlton J.M."/>
            <person name="Hirt R.P."/>
            <person name="Silva J.C."/>
            <person name="Delcher A.L."/>
            <person name="Schatz M."/>
            <person name="Zhao Q."/>
            <person name="Wortman J.R."/>
            <person name="Bidwell S.L."/>
            <person name="Alsmark U.C.M."/>
            <person name="Besteiro S."/>
            <person name="Sicheritz-Ponten T."/>
            <person name="Noel C.J."/>
            <person name="Dacks J.B."/>
            <person name="Foster P.G."/>
            <person name="Simillion C."/>
            <person name="Van de Peer Y."/>
            <person name="Miranda-Saavedra D."/>
            <person name="Barton G.J."/>
            <person name="Westrop G.D."/>
            <person name="Mueller S."/>
            <person name="Dessi D."/>
            <person name="Fiori P.L."/>
            <person name="Ren Q."/>
            <person name="Paulsen I."/>
            <person name="Zhang H."/>
            <person name="Bastida-Corcuera F.D."/>
            <person name="Simoes-Barbosa A."/>
            <person name="Brown M.T."/>
            <person name="Hayes R.D."/>
            <person name="Mukherjee M."/>
            <person name="Okumura C.Y."/>
            <person name="Schneider R."/>
            <person name="Smith A.J."/>
            <person name="Vanacova S."/>
            <person name="Villalvazo M."/>
            <person name="Haas B.J."/>
            <person name="Pertea M."/>
            <person name="Feldblyum T.V."/>
            <person name="Utterback T.R."/>
            <person name="Shu C.L."/>
            <person name="Osoegawa K."/>
            <person name="de Jong P.J."/>
            <person name="Hrdy I."/>
            <person name="Horvathova L."/>
            <person name="Zubacova Z."/>
            <person name="Dolezal P."/>
            <person name="Malik S.B."/>
            <person name="Logsdon J.M. Jr."/>
            <person name="Henze K."/>
            <person name="Gupta A."/>
            <person name="Wang C.C."/>
            <person name="Dunne R.L."/>
            <person name="Upcroft J.A."/>
            <person name="Upcroft P."/>
            <person name="White O."/>
            <person name="Salzberg S.L."/>
            <person name="Tang P."/>
            <person name="Chiu C.-H."/>
            <person name="Lee Y.-S."/>
            <person name="Embley T.M."/>
            <person name="Coombs G.H."/>
            <person name="Mottram J.C."/>
            <person name="Tachezy J."/>
            <person name="Fraser-Liggett C.M."/>
            <person name="Johnson P.J."/>
        </authorList>
    </citation>
    <scope>NUCLEOTIDE SEQUENCE [LARGE SCALE GENOMIC DNA]</scope>
    <source>
        <strain evidence="13">G3</strain>
    </source>
</reference>
<evidence type="ECO:0000256" key="2">
    <source>
        <dbReference type="ARBA" id="ARBA00007797"/>
    </source>
</evidence>
<dbReference type="SMR" id="A2D8N2"/>
<dbReference type="PANTHER" id="PTHR12048">
    <property type="entry name" value="CCAAT-BINDING FACTOR-RELATED"/>
    <property type="match status" value="1"/>
</dbReference>